<keyword evidence="3 6" id="KW-0133">Cell shape</keyword>
<dbReference type="GO" id="GO:0071555">
    <property type="term" value="P:cell wall organization"/>
    <property type="evidence" value="ECO:0007669"/>
    <property type="project" value="UniProtKB-KW"/>
</dbReference>
<dbReference type="SMART" id="SM01245">
    <property type="entry name" value="Jag_N"/>
    <property type="match status" value="1"/>
</dbReference>
<dbReference type="PROSITE" id="PS50823">
    <property type="entry name" value="KH_TYPE_2"/>
    <property type="match status" value="1"/>
</dbReference>
<dbReference type="InterPro" id="IPR004044">
    <property type="entry name" value="KH_dom_type_2"/>
</dbReference>
<dbReference type="GO" id="GO:0008360">
    <property type="term" value="P:regulation of cell shape"/>
    <property type="evidence" value="ECO:0007669"/>
    <property type="project" value="UniProtKB-KW"/>
</dbReference>
<feature type="domain" description="R3H" evidence="8">
    <location>
        <begin position="140"/>
        <end position="206"/>
    </location>
</feature>
<keyword evidence="5 6" id="KW-0961">Cell wall biogenesis/degradation</keyword>
<comment type="domain">
    <text evidence="6">Has an N-terminal Jag-N domain and 2 RNA-binding domains (KH and R3H).</text>
</comment>
<gene>
    <name evidence="6" type="primary">khpB</name>
    <name evidence="6" type="synonym">eloR</name>
    <name evidence="9" type="ORF">P0Y55_17065</name>
</gene>
<dbReference type="CDD" id="cd02414">
    <property type="entry name" value="KH-II_Jag"/>
    <property type="match status" value="1"/>
</dbReference>
<dbReference type="InterPro" id="IPR038247">
    <property type="entry name" value="Jag_N_dom_sf"/>
</dbReference>
<protein>
    <recommendedName>
        <fullName evidence="6">RNA-binding protein KhpB</fullName>
    </recommendedName>
    <alternativeName>
        <fullName evidence="6">RNA-binding protein EloR</fullName>
    </alternativeName>
</protein>
<dbReference type="PANTHER" id="PTHR35800">
    <property type="entry name" value="PROTEIN JAG"/>
    <property type="match status" value="1"/>
</dbReference>
<sequence length="206" mass="23174">MTKLLASGKTIEDAVQSGLAKLNVKADRVKVTVLEQPNKGLFGLLGARDAKVELELLPDGVDQAIQFLLDVTGAMELTVEVERIETSDHIQINIAGSDMGILIGRRGQTLDSLQYLVNIVANRHSDRHLRIVLDAEQFRERRRQTLEALAERMASRVIRTRKEMMLEPMTSQERKIIHASLQTNSKVKTYSHGEEPNRRLVIALKD</sequence>
<keyword evidence="2 6" id="KW-0694">RNA-binding</keyword>
<dbReference type="GO" id="GO:0009252">
    <property type="term" value="P:peptidoglycan biosynthetic process"/>
    <property type="evidence" value="ECO:0007669"/>
    <property type="project" value="UniProtKB-UniRule"/>
</dbReference>
<feature type="region of interest" description="Jag_N domain" evidence="6">
    <location>
        <begin position="5"/>
        <end position="55"/>
    </location>
</feature>
<dbReference type="GO" id="GO:0003723">
    <property type="term" value="F:RNA binding"/>
    <property type="evidence" value="ECO:0007669"/>
    <property type="project" value="UniProtKB-UniRule"/>
</dbReference>
<comment type="subcellular location">
    <subcellularLocation>
        <location evidence="6">Cytoplasm</location>
    </subcellularLocation>
</comment>
<dbReference type="Proteomes" id="UP001178662">
    <property type="component" value="Chromosome"/>
</dbReference>
<dbReference type="PROSITE" id="PS51061">
    <property type="entry name" value="R3H"/>
    <property type="match status" value="1"/>
</dbReference>
<evidence type="ECO:0000259" key="7">
    <source>
        <dbReference type="PROSITE" id="PS50823"/>
    </source>
</evidence>
<dbReference type="Pfam" id="PF13083">
    <property type="entry name" value="KH_KhpA-B"/>
    <property type="match status" value="1"/>
</dbReference>
<evidence type="ECO:0000256" key="5">
    <source>
        <dbReference type="ARBA" id="ARBA00023316"/>
    </source>
</evidence>
<dbReference type="Gene3D" id="3.30.1370.50">
    <property type="entry name" value="R3H-like domain"/>
    <property type="match status" value="1"/>
</dbReference>
<feature type="domain" description="KH type-2" evidence="7">
    <location>
        <begin position="61"/>
        <end position="137"/>
    </location>
</feature>
<evidence type="ECO:0000313" key="10">
    <source>
        <dbReference type="Proteomes" id="UP001178662"/>
    </source>
</evidence>
<evidence type="ECO:0000256" key="1">
    <source>
        <dbReference type="ARBA" id="ARBA00022490"/>
    </source>
</evidence>
<dbReference type="HAMAP" id="MF_00867">
    <property type="entry name" value="KhpB"/>
    <property type="match status" value="1"/>
</dbReference>
<dbReference type="InterPro" id="IPR038008">
    <property type="entry name" value="Jag_KH"/>
</dbReference>
<dbReference type="InterPro" id="IPR036867">
    <property type="entry name" value="R3H_dom_sf"/>
</dbReference>
<accession>A0AA95EWW3</accession>
<keyword evidence="4 6" id="KW-0143">Chaperone</keyword>
<comment type="subunit">
    <text evidence="6">Forms a complex with KhpA.</text>
</comment>
<reference evidence="9" key="1">
    <citation type="submission" date="2023-03" db="EMBL/GenBank/DDBJ databases">
        <title>Andean soil-derived lignocellulolytic bacterial consortium as a source of novel taxa and putative plastic-active enzymes.</title>
        <authorList>
            <person name="Diaz-Garcia L."/>
            <person name="Chuvochina M."/>
            <person name="Feuerriegel G."/>
            <person name="Bunk B."/>
            <person name="Sproer C."/>
            <person name="Streit W.R."/>
            <person name="Rodriguez L.M."/>
            <person name="Overmann J."/>
            <person name="Jimenez D.J."/>
        </authorList>
    </citation>
    <scope>NUCLEOTIDE SEQUENCE</scope>
    <source>
        <strain evidence="9">MAG 2441</strain>
    </source>
</reference>
<evidence type="ECO:0000256" key="4">
    <source>
        <dbReference type="ARBA" id="ARBA00023186"/>
    </source>
</evidence>
<comment type="similarity">
    <text evidence="6">Belongs to the KhpB RNA-binding protein family.</text>
</comment>
<name>A0AA95EWW3_9BACL</name>
<dbReference type="Pfam" id="PF14804">
    <property type="entry name" value="Jag_N"/>
    <property type="match status" value="1"/>
</dbReference>
<dbReference type="Gene3D" id="3.30.30.80">
    <property type="entry name" value="probable RNA-binding protein from clostridium symbiosum atcc 14940"/>
    <property type="match status" value="1"/>
</dbReference>
<dbReference type="InterPro" id="IPR001374">
    <property type="entry name" value="R3H_dom"/>
</dbReference>
<evidence type="ECO:0000256" key="6">
    <source>
        <dbReference type="HAMAP-Rule" id="MF_00867"/>
    </source>
</evidence>
<dbReference type="SUPFAM" id="SSF82708">
    <property type="entry name" value="R3H domain"/>
    <property type="match status" value="1"/>
</dbReference>
<dbReference type="EMBL" id="CP119317">
    <property type="protein sequence ID" value="WEK54242.1"/>
    <property type="molecule type" value="Genomic_DNA"/>
</dbReference>
<dbReference type="NCBIfam" id="NF041568">
    <property type="entry name" value="Jag_EloR"/>
    <property type="match status" value="1"/>
</dbReference>
<keyword evidence="10" id="KW-1185">Reference proteome</keyword>
<evidence type="ECO:0000313" key="9">
    <source>
        <dbReference type="EMBL" id="WEK54242.1"/>
    </source>
</evidence>
<dbReference type="SMART" id="SM00393">
    <property type="entry name" value="R3H"/>
    <property type="match status" value="1"/>
</dbReference>
<dbReference type="CDD" id="cd02644">
    <property type="entry name" value="R3H_jag"/>
    <property type="match status" value="1"/>
</dbReference>
<dbReference type="AlphaFoldDB" id="A0AA95EWW3"/>
<dbReference type="InterPro" id="IPR039247">
    <property type="entry name" value="KhpB"/>
</dbReference>
<dbReference type="GO" id="GO:0005737">
    <property type="term" value="C:cytoplasm"/>
    <property type="evidence" value="ECO:0007669"/>
    <property type="project" value="UniProtKB-SubCell"/>
</dbReference>
<proteinExistence type="inferred from homology"/>
<evidence type="ECO:0000256" key="3">
    <source>
        <dbReference type="ARBA" id="ARBA00022960"/>
    </source>
</evidence>
<comment type="function">
    <text evidence="6">A probable RNA chaperone. Forms a complex with KhpA which binds to cellular RNA and controls its expression. Plays a role in peptidoglycan (PG) homeostasis and cell length regulation.</text>
</comment>
<organism evidence="9 10">
    <name type="scientific">Candidatus Cohnella colombiensis</name>
    <dbReference type="NCBI Taxonomy" id="3121368"/>
    <lineage>
        <taxon>Bacteria</taxon>
        <taxon>Bacillati</taxon>
        <taxon>Bacillota</taxon>
        <taxon>Bacilli</taxon>
        <taxon>Bacillales</taxon>
        <taxon>Paenibacillaceae</taxon>
        <taxon>Cohnella</taxon>
    </lineage>
</organism>
<keyword evidence="1 6" id="KW-0963">Cytoplasm</keyword>
<dbReference type="InterPro" id="IPR034079">
    <property type="entry name" value="R3H_KhpB"/>
</dbReference>
<evidence type="ECO:0000256" key="2">
    <source>
        <dbReference type="ARBA" id="ARBA00022884"/>
    </source>
</evidence>
<dbReference type="PANTHER" id="PTHR35800:SF1">
    <property type="entry name" value="RNA-BINDING PROTEIN KHPB"/>
    <property type="match status" value="1"/>
</dbReference>
<dbReference type="InterPro" id="IPR032782">
    <property type="entry name" value="KhpB_N"/>
</dbReference>
<dbReference type="InterPro" id="IPR015946">
    <property type="entry name" value="KH_dom-like_a/b"/>
</dbReference>
<evidence type="ECO:0000259" key="8">
    <source>
        <dbReference type="PROSITE" id="PS51061"/>
    </source>
</evidence>
<dbReference type="Gene3D" id="3.30.300.20">
    <property type="match status" value="1"/>
</dbReference>
<dbReference type="Pfam" id="PF01424">
    <property type="entry name" value="R3H"/>
    <property type="match status" value="1"/>
</dbReference>